<organism evidence="1 2">
    <name type="scientific">Ruminococcus flavefaciens</name>
    <dbReference type="NCBI Taxonomy" id="1265"/>
    <lineage>
        <taxon>Bacteria</taxon>
        <taxon>Bacillati</taxon>
        <taxon>Bacillota</taxon>
        <taxon>Clostridia</taxon>
        <taxon>Eubacteriales</taxon>
        <taxon>Oscillospiraceae</taxon>
        <taxon>Ruminococcus</taxon>
    </lineage>
</organism>
<evidence type="ECO:0000313" key="2">
    <source>
        <dbReference type="Proteomes" id="UP000184394"/>
    </source>
</evidence>
<reference evidence="1 2" key="1">
    <citation type="submission" date="2016-11" db="EMBL/GenBank/DDBJ databases">
        <authorList>
            <person name="Jaros S."/>
            <person name="Januszkiewicz K."/>
            <person name="Wedrychowicz H."/>
        </authorList>
    </citation>
    <scope>NUCLEOTIDE SEQUENCE [LARGE SCALE GENOMIC DNA]</scope>
    <source>
        <strain evidence="1 2">Y1</strain>
    </source>
</reference>
<dbReference type="AlphaFoldDB" id="A0A1M7GXS5"/>
<dbReference type="EMBL" id="FRCT01000002">
    <property type="protein sequence ID" value="SHM21212.1"/>
    <property type="molecule type" value="Genomic_DNA"/>
</dbReference>
<proteinExistence type="predicted"/>
<gene>
    <name evidence="1" type="ORF">SAMN04487860_10212</name>
</gene>
<protein>
    <submittedName>
        <fullName evidence="1">Uncharacterized protein</fullName>
    </submittedName>
</protein>
<sequence length="29" mass="3551">MKQSEYQKLLATDKNKAQRNLFNEYLNYV</sequence>
<name>A0A1M7GXS5_RUMFL</name>
<dbReference type="Proteomes" id="UP000184394">
    <property type="component" value="Unassembled WGS sequence"/>
</dbReference>
<evidence type="ECO:0000313" key="1">
    <source>
        <dbReference type="EMBL" id="SHM21212.1"/>
    </source>
</evidence>
<accession>A0A1M7GXS5</accession>